<dbReference type="AlphaFoldDB" id="A0A369WN55"/>
<evidence type="ECO:0000256" key="1">
    <source>
        <dbReference type="ARBA" id="ARBA00010062"/>
    </source>
</evidence>
<dbReference type="Proteomes" id="UP000253769">
    <property type="component" value="Unassembled WGS sequence"/>
</dbReference>
<dbReference type="Gene3D" id="3.40.50.2300">
    <property type="match status" value="2"/>
</dbReference>
<dbReference type="GO" id="GO:0006865">
    <property type="term" value="P:amino acid transport"/>
    <property type="evidence" value="ECO:0007669"/>
    <property type="project" value="UniProtKB-KW"/>
</dbReference>
<evidence type="ECO:0000313" key="6">
    <source>
        <dbReference type="EMBL" id="RDE22499.1"/>
    </source>
</evidence>
<dbReference type="InterPro" id="IPR000709">
    <property type="entry name" value="Leu_Ile_Val-bd"/>
</dbReference>
<evidence type="ECO:0000313" key="7">
    <source>
        <dbReference type="Proteomes" id="UP000253769"/>
    </source>
</evidence>
<protein>
    <submittedName>
        <fullName evidence="6">Branched-chain amino acid ABC transporter substrate-binding protein</fullName>
    </submittedName>
</protein>
<dbReference type="OrthoDB" id="5288800at2"/>
<dbReference type="CDD" id="cd06331">
    <property type="entry name" value="PBP1_AmiC-like"/>
    <property type="match status" value="1"/>
</dbReference>
<evidence type="ECO:0000256" key="2">
    <source>
        <dbReference type="ARBA" id="ARBA00022448"/>
    </source>
</evidence>
<reference evidence="6 7" key="1">
    <citation type="submission" date="2018-07" db="EMBL/GenBank/DDBJ databases">
        <title>Motiliproteus coralliicola sp. nov., a bacterium isolated from Coral.</title>
        <authorList>
            <person name="Wang G."/>
        </authorList>
    </citation>
    <scope>NUCLEOTIDE SEQUENCE [LARGE SCALE GENOMIC DNA]</scope>
    <source>
        <strain evidence="6 7">C34</strain>
    </source>
</reference>
<evidence type="ECO:0000259" key="5">
    <source>
        <dbReference type="Pfam" id="PF13458"/>
    </source>
</evidence>
<keyword evidence="3" id="KW-0732">Signal</keyword>
<name>A0A369WN55_9GAMM</name>
<dbReference type="InterPro" id="IPR028082">
    <property type="entry name" value="Peripla_BP_I"/>
</dbReference>
<evidence type="ECO:0000256" key="4">
    <source>
        <dbReference type="ARBA" id="ARBA00022970"/>
    </source>
</evidence>
<dbReference type="Pfam" id="PF13458">
    <property type="entry name" value="Peripla_BP_6"/>
    <property type="match status" value="1"/>
</dbReference>
<keyword evidence="2" id="KW-0813">Transport</keyword>
<dbReference type="PANTHER" id="PTHR47628:SF1">
    <property type="entry name" value="ALIPHATIC AMIDASE EXPRESSION-REGULATING PROTEIN"/>
    <property type="match status" value="1"/>
</dbReference>
<gene>
    <name evidence="6" type="ORF">DV711_07840</name>
</gene>
<keyword evidence="7" id="KW-1185">Reference proteome</keyword>
<evidence type="ECO:0000256" key="3">
    <source>
        <dbReference type="ARBA" id="ARBA00022729"/>
    </source>
</evidence>
<comment type="similarity">
    <text evidence="1">Belongs to the leucine-binding protein family.</text>
</comment>
<accession>A0A369WN55</accession>
<sequence>MMAALTVVGRWLALMLPVVLLAGCSPSQSSDPIRLGVVLPLTGAFQTYGQQGLNGATLAVEQINAAGGVLGRPLQLVVRDNRTLPAEAVRLTRELIQIDDVFALIGPVSSAARRAMQEVAAQYQVPQFYGIDYEGGQFSRYLICYSTIPAHYVDPLIPYLKSQSDNSFYIFGYDYVWPHQMSQRISTEVERYQGRVAGVEFTPFGVTDFSAVLARIKASGAQNLMLILPGEDGFNFIRQMHRFDFGRTLNTVAFAADETYLEALKPDQSQGLLSALHFISDKDSPLVRDYVNDYQRRFGDQTLPTYSSRAHYSQIYLLKRALEQAGQVDREAMLDALPGLQLYQGEEGIRLRADHHFDLPMYLGRFDQGQLRVIEELGTISPADQRL</sequence>
<dbReference type="EMBL" id="QQOH01000002">
    <property type="protein sequence ID" value="RDE22499.1"/>
    <property type="molecule type" value="Genomic_DNA"/>
</dbReference>
<dbReference type="InterPro" id="IPR028081">
    <property type="entry name" value="Leu-bd"/>
</dbReference>
<dbReference type="PRINTS" id="PR00337">
    <property type="entry name" value="LEUILEVALBP"/>
</dbReference>
<proteinExistence type="inferred from homology"/>
<comment type="caution">
    <text evidence="6">The sequence shown here is derived from an EMBL/GenBank/DDBJ whole genome shotgun (WGS) entry which is preliminary data.</text>
</comment>
<organism evidence="6 7">
    <name type="scientific">Motiliproteus coralliicola</name>
    <dbReference type="NCBI Taxonomy" id="2283196"/>
    <lineage>
        <taxon>Bacteria</taxon>
        <taxon>Pseudomonadati</taxon>
        <taxon>Pseudomonadota</taxon>
        <taxon>Gammaproteobacteria</taxon>
        <taxon>Oceanospirillales</taxon>
        <taxon>Oceanospirillaceae</taxon>
        <taxon>Motiliproteus</taxon>
    </lineage>
</organism>
<dbReference type="SUPFAM" id="SSF53822">
    <property type="entry name" value="Periplasmic binding protein-like I"/>
    <property type="match status" value="1"/>
</dbReference>
<keyword evidence="4" id="KW-0029">Amino-acid transport</keyword>
<dbReference type="PANTHER" id="PTHR47628">
    <property type="match status" value="1"/>
</dbReference>
<feature type="domain" description="Leucine-binding protein" evidence="5">
    <location>
        <begin position="32"/>
        <end position="369"/>
    </location>
</feature>